<dbReference type="SUPFAM" id="SSF52402">
    <property type="entry name" value="Adenine nucleotide alpha hydrolases-like"/>
    <property type="match status" value="1"/>
</dbReference>
<dbReference type="Proteomes" id="UP000181901">
    <property type="component" value="Unassembled WGS sequence"/>
</dbReference>
<comment type="caution">
    <text evidence="1">The sequence shown here is derived from an EMBL/GenBank/DDBJ whole genome shotgun (WGS) entry which is preliminary data.</text>
</comment>
<dbReference type="RefSeq" id="WP_071544433.1">
    <property type="nucleotide sequence ID" value="NZ_LKAQ01000001.1"/>
</dbReference>
<evidence type="ECO:0000313" key="2">
    <source>
        <dbReference type="Proteomes" id="UP000181901"/>
    </source>
</evidence>
<dbReference type="EMBL" id="LKAQ01000001">
    <property type="protein sequence ID" value="OIQ52373.1"/>
    <property type="molecule type" value="Genomic_DNA"/>
</dbReference>
<evidence type="ECO:0008006" key="3">
    <source>
        <dbReference type="Google" id="ProtNLM"/>
    </source>
</evidence>
<dbReference type="AlphaFoldDB" id="A0A1J5N0P6"/>
<accession>A0A1J5N0P6</accession>
<reference evidence="1 2" key="1">
    <citation type="submission" date="2015-09" db="EMBL/GenBank/DDBJ databases">
        <title>Genome of Desulfovibrio dechloracetivorans BerOc1, a mercury methylating strain isolated from highly hydrocarbons and metals contaminated coastal sediments.</title>
        <authorList>
            <person name="Goni Urriza M."/>
            <person name="Gassie C."/>
            <person name="Bouchez O."/>
            <person name="Klopp C."/>
            <person name="Ranchou-Peyruse A."/>
            <person name="Remy G."/>
        </authorList>
    </citation>
    <scope>NUCLEOTIDE SEQUENCE [LARGE SCALE GENOMIC DNA]</scope>
    <source>
        <strain evidence="1 2">BerOc1</strain>
    </source>
</reference>
<gene>
    <name evidence="1" type="ORF">BerOc1_00849</name>
</gene>
<evidence type="ECO:0000313" key="1">
    <source>
        <dbReference type="EMBL" id="OIQ52373.1"/>
    </source>
</evidence>
<dbReference type="Gene3D" id="3.40.50.12370">
    <property type="match status" value="1"/>
</dbReference>
<sequence length="265" mass="29900">MDMLKALVPVEMTLASNVALRYLCRKAELLGIAVQPVHVEEPDHKPHSSETGWIRRSWESGLRQAGLEEVQRILNSEKLDCFIMPNPIVRVGDRDDTLLEELRLGGYDFFVEGEVANFNTGAFRKRLRSRLYRQMPCPVLLVRNMIQSDRLALVLDEKTDVQSLVGRFHQLFGGRDVDFDLCAYAMDDLHQDPHPDELLSEGGELLGKLGYRPARAFTLLGSPETAARNLGDYGMIVAHMDRRSNRKSPLSEVLGLASSPILICW</sequence>
<proteinExistence type="predicted"/>
<dbReference type="OrthoDB" id="5421101at2"/>
<keyword evidence="2" id="KW-1185">Reference proteome</keyword>
<dbReference type="CDD" id="cd00293">
    <property type="entry name" value="USP-like"/>
    <property type="match status" value="1"/>
</dbReference>
<organism evidence="1 2">
    <name type="scientific">Pseudodesulfovibrio hydrargyri</name>
    <dbReference type="NCBI Taxonomy" id="2125990"/>
    <lineage>
        <taxon>Bacteria</taxon>
        <taxon>Pseudomonadati</taxon>
        <taxon>Thermodesulfobacteriota</taxon>
        <taxon>Desulfovibrionia</taxon>
        <taxon>Desulfovibrionales</taxon>
        <taxon>Desulfovibrionaceae</taxon>
    </lineage>
</organism>
<name>A0A1J5N0P6_9BACT</name>
<protein>
    <recommendedName>
        <fullName evidence="3">Universal stress protein family protein</fullName>
    </recommendedName>
</protein>